<name>A0A6A6QLQ6_9PEZI</name>
<reference evidence="1" key="1">
    <citation type="journal article" date="2020" name="Stud. Mycol.">
        <title>101 Dothideomycetes genomes: a test case for predicting lifestyles and emergence of pathogens.</title>
        <authorList>
            <person name="Haridas S."/>
            <person name="Albert R."/>
            <person name="Binder M."/>
            <person name="Bloem J."/>
            <person name="Labutti K."/>
            <person name="Salamov A."/>
            <person name="Andreopoulos B."/>
            <person name="Baker S."/>
            <person name="Barry K."/>
            <person name="Bills G."/>
            <person name="Bluhm B."/>
            <person name="Cannon C."/>
            <person name="Castanera R."/>
            <person name="Culley D."/>
            <person name="Daum C."/>
            <person name="Ezra D."/>
            <person name="Gonzalez J."/>
            <person name="Henrissat B."/>
            <person name="Kuo A."/>
            <person name="Liang C."/>
            <person name="Lipzen A."/>
            <person name="Lutzoni F."/>
            <person name="Magnuson J."/>
            <person name="Mondo S."/>
            <person name="Nolan M."/>
            <person name="Ohm R."/>
            <person name="Pangilinan J."/>
            <person name="Park H.-J."/>
            <person name="Ramirez L."/>
            <person name="Alfaro M."/>
            <person name="Sun H."/>
            <person name="Tritt A."/>
            <person name="Yoshinaga Y."/>
            <person name="Zwiers L.-H."/>
            <person name="Turgeon B."/>
            <person name="Goodwin S."/>
            <person name="Spatafora J."/>
            <person name="Crous P."/>
            <person name="Grigoriev I."/>
        </authorList>
    </citation>
    <scope>NUCLEOTIDE SEQUENCE</scope>
    <source>
        <strain evidence="1">CBS 269.34</strain>
    </source>
</reference>
<proteinExistence type="predicted"/>
<keyword evidence="2" id="KW-1185">Reference proteome</keyword>
<dbReference type="AlphaFoldDB" id="A0A6A6QLQ6"/>
<dbReference type="Proteomes" id="UP000799750">
    <property type="component" value="Unassembled WGS sequence"/>
</dbReference>
<dbReference type="EMBL" id="MU004193">
    <property type="protein sequence ID" value="KAF2492996.1"/>
    <property type="molecule type" value="Genomic_DNA"/>
</dbReference>
<accession>A0A6A6QLQ6</accession>
<evidence type="ECO:0000313" key="1">
    <source>
        <dbReference type="EMBL" id="KAF2492996.1"/>
    </source>
</evidence>
<protein>
    <submittedName>
        <fullName evidence="1">Uncharacterized protein</fullName>
    </submittedName>
</protein>
<organism evidence="1 2">
    <name type="scientific">Lophium mytilinum</name>
    <dbReference type="NCBI Taxonomy" id="390894"/>
    <lineage>
        <taxon>Eukaryota</taxon>
        <taxon>Fungi</taxon>
        <taxon>Dikarya</taxon>
        <taxon>Ascomycota</taxon>
        <taxon>Pezizomycotina</taxon>
        <taxon>Dothideomycetes</taxon>
        <taxon>Pleosporomycetidae</taxon>
        <taxon>Mytilinidiales</taxon>
        <taxon>Mytilinidiaceae</taxon>
        <taxon>Lophium</taxon>
    </lineage>
</organism>
<sequence length="240" mass="26387">MVKLSWYRSRTTCRCEKEKEGGEWWAALGAAGGSFKLVPCAEGRRLRLLRSFATLLQQRRMATSASTRHASREAHPRPAYSLPHVRAPLVNARTRVNCAVKSLDRALTGGAQPAYFCVQFSDGAEWQSRQSVACFCSFPPISWRSVLDSTSSCSMQTLKSRYATGGRVRAGDILEELKRGEVAAGEGRRGMQLRCDTIMLVAITSVPRIALDSDRVGLLGLRFGWAARNAMMGSDKKAPS</sequence>
<evidence type="ECO:0000313" key="2">
    <source>
        <dbReference type="Proteomes" id="UP000799750"/>
    </source>
</evidence>
<gene>
    <name evidence="1" type="ORF">BU16DRAFT_95742</name>
</gene>